<keyword evidence="8 11" id="KW-0460">Magnesium</keyword>
<dbReference type="NCBIfam" id="NF001641">
    <property type="entry name" value="PRK00419.1-3"/>
    <property type="match status" value="1"/>
</dbReference>
<dbReference type="HAMAP" id="MF_00700">
    <property type="entry name" value="DNA_primase_sml_arc"/>
    <property type="match status" value="1"/>
</dbReference>
<keyword evidence="6 11" id="KW-0235">DNA replication</keyword>
<dbReference type="STRING" id="666510.ASAC_0199"/>
<evidence type="ECO:0000256" key="2">
    <source>
        <dbReference type="ARBA" id="ARBA00022478"/>
    </source>
</evidence>
<dbReference type="KEGG" id="asc:ASAC_0199"/>
<keyword evidence="9 11" id="KW-0804">Transcription</keyword>
<evidence type="ECO:0000256" key="6">
    <source>
        <dbReference type="ARBA" id="ARBA00022705"/>
    </source>
</evidence>
<dbReference type="Pfam" id="PF01896">
    <property type="entry name" value="DNA_primase_S"/>
    <property type="match status" value="1"/>
</dbReference>
<evidence type="ECO:0000256" key="8">
    <source>
        <dbReference type="ARBA" id="ARBA00022842"/>
    </source>
</evidence>
<proteinExistence type="inferred from homology"/>
<evidence type="ECO:0000256" key="12">
    <source>
        <dbReference type="RuleBase" id="RU003514"/>
    </source>
</evidence>
<reference evidence="14 15" key="1">
    <citation type="journal article" date="2010" name="Appl. Environ. Microbiol.">
        <title>The genome sequence of the crenarchaeon Acidilobus saccharovorans supports a new order, Acidilobales, and suggests an important ecological role in terrestrial acidic hot springs.</title>
        <authorList>
            <person name="Mardanov A.V."/>
            <person name="Svetlitchnyi V.A."/>
            <person name="Beletsky A.V."/>
            <person name="Prokofeva M.I."/>
            <person name="Bonch-Osmolovskaya E.A."/>
            <person name="Ravin N.V."/>
            <person name="Skryabin K.G."/>
        </authorList>
    </citation>
    <scope>NUCLEOTIDE SEQUENCE [LARGE SCALE GENOMIC DNA]</scope>
    <source>
        <strain evidence="15">DSM 16705 / JCM 18335 / VKM B-2471 / 345-15</strain>
    </source>
</reference>
<dbReference type="EMBL" id="CP001742">
    <property type="protein sequence ID" value="ADL18606.1"/>
    <property type="molecule type" value="Genomic_DNA"/>
</dbReference>
<dbReference type="GeneID" id="9498417"/>
<feature type="active site" evidence="11">
    <location>
        <position position="120"/>
    </location>
</feature>
<evidence type="ECO:0000313" key="15">
    <source>
        <dbReference type="Proteomes" id="UP000000346"/>
    </source>
</evidence>
<keyword evidence="10 11" id="KW-0464">Manganese</keyword>
<dbReference type="InterPro" id="IPR002755">
    <property type="entry name" value="DNA_primase_S"/>
</dbReference>
<evidence type="ECO:0000256" key="9">
    <source>
        <dbReference type="ARBA" id="ARBA00023163"/>
    </source>
</evidence>
<comment type="function">
    <text evidence="11">Catalytic subunit of DNA primase, an RNA polymerase that catalyzes the synthesis of short RNA molecules used as primers for DNA polymerase during DNA replication. The small subunit contains the primase catalytic core and has DNA synthesis activity on its own. Binding to the large subunit stabilizes and modulates the activity, increasing the rate of DNA synthesis while decreasing the length of the DNA fragments, and conferring RNA synthesis capability. The DNA polymerase activity may enable DNA primase to also catalyze primer extension after primer synthesis. May also play a role in DNA repair.</text>
</comment>
<name>D9PZW8_ACIS3</name>
<organism evidence="14 15">
    <name type="scientific">Acidilobus saccharovorans (strain DSM 16705 / JCM 18335 / VKM B-2471 / 345-15)</name>
    <dbReference type="NCBI Taxonomy" id="666510"/>
    <lineage>
        <taxon>Archaea</taxon>
        <taxon>Thermoproteota</taxon>
        <taxon>Thermoprotei</taxon>
        <taxon>Acidilobales</taxon>
        <taxon>Acidilobaceae</taxon>
        <taxon>Acidilobus</taxon>
    </lineage>
</organism>
<dbReference type="GO" id="GO:0046872">
    <property type="term" value="F:metal ion binding"/>
    <property type="evidence" value="ECO:0007669"/>
    <property type="project" value="UniProtKB-KW"/>
</dbReference>
<dbReference type="CDD" id="cd04860">
    <property type="entry name" value="AE_Prim_S"/>
    <property type="match status" value="1"/>
</dbReference>
<feature type="active site" evidence="11">
    <location>
        <position position="245"/>
    </location>
</feature>
<evidence type="ECO:0000256" key="7">
    <source>
        <dbReference type="ARBA" id="ARBA00022723"/>
    </source>
</evidence>
<dbReference type="InterPro" id="IPR014052">
    <property type="entry name" value="DNA_primase_ssu_euk/arc"/>
</dbReference>
<keyword evidence="15" id="KW-1185">Reference proteome</keyword>
<evidence type="ECO:0000256" key="11">
    <source>
        <dbReference type="HAMAP-Rule" id="MF_00700"/>
    </source>
</evidence>
<dbReference type="GO" id="GO:0006269">
    <property type="term" value="P:DNA replication, synthesis of primer"/>
    <property type="evidence" value="ECO:0007669"/>
    <property type="project" value="UniProtKB-UniRule"/>
</dbReference>
<gene>
    <name evidence="11" type="primary">priS</name>
    <name evidence="14" type="ordered locus">ASAC_0199</name>
</gene>
<dbReference type="InParanoid" id="D9PZW8"/>
<evidence type="ECO:0000256" key="1">
    <source>
        <dbReference type="ARBA" id="ARBA00009762"/>
    </source>
</evidence>
<dbReference type="HOGENOM" id="CLU_056123_0_0_2"/>
<dbReference type="SUPFAM" id="SSF56747">
    <property type="entry name" value="Prim-pol domain"/>
    <property type="match status" value="1"/>
</dbReference>
<protein>
    <recommendedName>
        <fullName evidence="11">DNA primase small subunit PriS</fullName>
        <ecNumber evidence="11">2.7.7.-</ecNumber>
    </recommendedName>
</protein>
<evidence type="ECO:0000256" key="13">
    <source>
        <dbReference type="RuleBase" id="RU004224"/>
    </source>
</evidence>
<comment type="cofactor">
    <cofactor evidence="11">
        <name>Mg(2+)</name>
        <dbReference type="ChEBI" id="CHEBI:18420"/>
    </cofactor>
    <cofactor evidence="11">
        <name>Mn(2+)</name>
        <dbReference type="ChEBI" id="CHEBI:29035"/>
    </cofactor>
</comment>
<dbReference type="EC" id="2.7.7.-" evidence="11"/>
<keyword evidence="3 11" id="KW-0639">Primosome</keyword>
<dbReference type="eggNOG" id="arCOG04110">
    <property type="taxonomic scope" value="Archaea"/>
</dbReference>
<accession>D9PZW8</accession>
<comment type="similarity">
    <text evidence="1 11 12">Belongs to the eukaryotic-type primase small subunit family.</text>
</comment>
<dbReference type="GO" id="GO:0003899">
    <property type="term" value="F:DNA-directed RNA polymerase activity"/>
    <property type="evidence" value="ECO:0007669"/>
    <property type="project" value="UniProtKB-UniRule"/>
</dbReference>
<comment type="function">
    <text evidence="13">RNA polymerase that catalyzes the synthesis of short RNA molecules used as primers for DNA polymerase during DNA replication.</text>
</comment>
<evidence type="ECO:0000256" key="5">
    <source>
        <dbReference type="ARBA" id="ARBA00022695"/>
    </source>
</evidence>
<dbReference type="GO" id="GO:0000428">
    <property type="term" value="C:DNA-directed RNA polymerase complex"/>
    <property type="evidence" value="ECO:0007669"/>
    <property type="project" value="UniProtKB-KW"/>
</dbReference>
<feature type="active site" evidence="11">
    <location>
        <position position="118"/>
    </location>
</feature>
<evidence type="ECO:0000256" key="10">
    <source>
        <dbReference type="ARBA" id="ARBA00023211"/>
    </source>
</evidence>
<evidence type="ECO:0000256" key="3">
    <source>
        <dbReference type="ARBA" id="ARBA00022515"/>
    </source>
</evidence>
<dbReference type="InterPro" id="IPR023639">
    <property type="entry name" value="DNA_primase_ssu_PriS"/>
</dbReference>
<keyword evidence="2 11" id="KW-0240">DNA-directed RNA polymerase</keyword>
<dbReference type="RefSeq" id="WP_013266118.1">
    <property type="nucleotide sequence ID" value="NC_014374.1"/>
</dbReference>
<dbReference type="PANTHER" id="PTHR10536">
    <property type="entry name" value="DNA PRIMASE SMALL SUBUNIT"/>
    <property type="match status" value="1"/>
</dbReference>
<sequence>MEDLSSTYRQGSSEGDQQEVIIRKWSEADSLKSLFAIYYRMDPPFILPHDMAKREFALQPFDIESYIRHLAFKDETSLRKYIRSRTPRHLYHSVGIYELPSAPNMEEKGWQGSELLFDIDLDHPGACEGQIVDDECLVKGFDSARLVSRIVRDLLGGKPLIYFTGHRGFHIRGICEQCMQLGRDERREIAKLVRAEGLDASLLFPNKRGVRPAPATPEDPGWRGLAASLGVDLRASGPHVGVDIDSMVTEDPSRLTRIPGSLNAKGGLIVTPLCDSFAPGPQISPFRGTLDAKATKDLDPTRILGFEVSLTEGEELSLPASVALYLYLSGYVSIIGGEVLVRRNPGWWPVQGCDWSP</sequence>
<dbReference type="Gene3D" id="3.90.920.10">
    <property type="entry name" value="DNA primase, PRIM domain"/>
    <property type="match status" value="1"/>
</dbReference>
<evidence type="ECO:0000256" key="4">
    <source>
        <dbReference type="ARBA" id="ARBA00022679"/>
    </source>
</evidence>
<keyword evidence="5 11" id="KW-0548">Nucleotidyltransferase</keyword>
<keyword evidence="7 11" id="KW-0479">Metal-binding</keyword>
<keyword evidence="4 11" id="KW-0808">Transferase</keyword>
<dbReference type="AlphaFoldDB" id="D9PZW8"/>
<evidence type="ECO:0000313" key="14">
    <source>
        <dbReference type="EMBL" id="ADL18606.1"/>
    </source>
</evidence>
<dbReference type="GO" id="GO:1990077">
    <property type="term" value="C:primosome complex"/>
    <property type="evidence" value="ECO:0007669"/>
    <property type="project" value="UniProtKB-KW"/>
</dbReference>
<dbReference type="Proteomes" id="UP000000346">
    <property type="component" value="Chromosome"/>
</dbReference>
<comment type="subunit">
    <text evidence="11">Heterodimer of a small subunit (PriS) and a large subunit (PriL).</text>
</comment>